<sequence>MAIPNGSESPGNLHPMAIPNGSEPPKNLHPMGIPSGSEPPKNLHPMGIPSGAEPPRNLHPMAIPSGAEPPKNLHPMTIPSGSEPPRNLHPMAIPSGAEPPGNLHPMAIPSIAEPPRNLNPRGIPSITFTLQGDNSDSHALNLLADLALGSCVPAFIPKDPGMVPVESGDSWEQQSPPDHKYHRADKQGKAPTSTSSKAAPTPALPEEMDSSLPASPPREKTSGISSRSSGVPIPAAFQAFPARQAPQAAEVRRRSIISAEHSYASPMPDDPKTSPDPKENPGAGSRAAPAAPLVGKVLPFRHQRSSAAEPARSSGAPGKREDFSRSHVVSVSGNSVKVTCRWEEEYLFHLDSRYTNDALEKTVVRALHGPWDPDLPDDVEGMKLILHMWVALFYRKPSKLLSSSRKVVEHSNPRKFVSISSSGGFLELSDDSQDCFGLETCPADSGSDPDQTPSSSLDPSAPSQGASQPGKSRADSQADAAGAGDSTVSSSSGELPGGDEEEPSSTSWPESPALRGGATEELDGAGGEPDRIPKDGIPDGIPEEGIPEDGIPEDGIPKDGIPDAIPEEAIPEDGIPKEAIPEEAIPEDGIPKEAIPEEAIPEEAIPEDGIPKEAIPEEAIPQEAIPQEGISKEAIPKEAIPQEGIPEEAIPQEGIPQEAIPKEAIPQEGIPKEAIPKEAIPEEAIPKEAIPKDGIPEEAIPKEAIPKDGIPEDKEGIPKEAILEDSIPEEGIPQEAIPQEAIPEEAIPQEAIPKEGVHNVSSVTTSAPGQEWRFWG</sequence>
<proteinExistence type="predicted"/>
<keyword evidence="4" id="KW-1185">Reference proteome</keyword>
<dbReference type="OrthoDB" id="9219528at2759"/>
<dbReference type="Proteomes" id="UP000276834">
    <property type="component" value="Unassembled WGS sequence"/>
</dbReference>
<evidence type="ECO:0000256" key="1">
    <source>
        <dbReference type="SAM" id="MobiDB-lite"/>
    </source>
</evidence>
<feature type="compositionally biased region" description="Polar residues" evidence="1">
    <location>
        <begin position="448"/>
        <end position="470"/>
    </location>
</feature>
<dbReference type="EMBL" id="QUSF01000992">
    <property type="protein sequence ID" value="RLV71569.1"/>
    <property type="molecule type" value="Genomic_DNA"/>
</dbReference>
<feature type="compositionally biased region" description="Basic and acidic residues" evidence="1">
    <location>
        <begin position="269"/>
        <end position="279"/>
    </location>
</feature>
<dbReference type="STRING" id="44316.ENSEGOP00005010540"/>
<protein>
    <recommendedName>
        <fullName evidence="5">Protein FAM208B</fullName>
    </recommendedName>
</protein>
<feature type="compositionally biased region" description="Low complexity" evidence="1">
    <location>
        <begin position="733"/>
        <end position="751"/>
    </location>
</feature>
<dbReference type="GO" id="GO:0045814">
    <property type="term" value="P:negative regulation of gene expression, epigenetic"/>
    <property type="evidence" value="ECO:0007669"/>
    <property type="project" value="InterPro"/>
</dbReference>
<reference evidence="2" key="2">
    <citation type="submission" date="2018-08" db="EMBL/GenBank/DDBJ databases">
        <authorList>
            <person name="Sabatino S.J."/>
        </authorList>
    </citation>
    <scope>NUCLEOTIDE SEQUENCE</scope>
    <source>
        <strain evidence="2">Red01</strain>
        <tissue evidence="2">Muscle</tissue>
    </source>
</reference>
<evidence type="ECO:0000313" key="4">
    <source>
        <dbReference type="Proteomes" id="UP000276834"/>
    </source>
</evidence>
<organism evidence="2 4">
    <name type="scientific">Chloebia gouldiae</name>
    <name type="common">Gouldian finch</name>
    <name type="synonym">Erythrura gouldiae</name>
    <dbReference type="NCBI Taxonomy" id="44316"/>
    <lineage>
        <taxon>Eukaryota</taxon>
        <taxon>Metazoa</taxon>
        <taxon>Chordata</taxon>
        <taxon>Craniata</taxon>
        <taxon>Vertebrata</taxon>
        <taxon>Euteleostomi</taxon>
        <taxon>Archelosauria</taxon>
        <taxon>Archosauria</taxon>
        <taxon>Dinosauria</taxon>
        <taxon>Saurischia</taxon>
        <taxon>Theropoda</taxon>
        <taxon>Coelurosauria</taxon>
        <taxon>Aves</taxon>
        <taxon>Neognathae</taxon>
        <taxon>Neoaves</taxon>
        <taxon>Telluraves</taxon>
        <taxon>Australaves</taxon>
        <taxon>Passeriformes</taxon>
        <taxon>Passeroidea</taxon>
        <taxon>Passeridae</taxon>
        <taxon>Chloebia</taxon>
    </lineage>
</organism>
<evidence type="ECO:0008006" key="5">
    <source>
        <dbReference type="Google" id="ProtNLM"/>
    </source>
</evidence>
<feature type="compositionally biased region" description="Acidic residues" evidence="1">
    <location>
        <begin position="541"/>
        <end position="552"/>
    </location>
</feature>
<feature type="compositionally biased region" description="Low complexity" evidence="1">
    <location>
        <begin position="234"/>
        <end position="249"/>
    </location>
</feature>
<evidence type="ECO:0000313" key="2">
    <source>
        <dbReference type="EMBL" id="RLV71566.1"/>
    </source>
</evidence>
<feature type="region of interest" description="Disordered" evidence="1">
    <location>
        <begin position="303"/>
        <end position="326"/>
    </location>
</feature>
<feature type="non-terminal residue" evidence="2">
    <location>
        <position position="776"/>
    </location>
</feature>
<reference evidence="2 4" key="1">
    <citation type="journal article" date="2018" name="Proc. R. Soc. B">
        <title>A non-coding region near Follistatin controls head colour polymorphism in the Gouldian finch.</title>
        <authorList>
            <person name="Toomey M.B."/>
            <person name="Marques C.I."/>
            <person name="Andrade P."/>
            <person name="Araujo P.M."/>
            <person name="Sabatino S."/>
            <person name="Gazda M.A."/>
            <person name="Afonso S."/>
            <person name="Lopes R.J."/>
            <person name="Corbo J.C."/>
            <person name="Carneiro M."/>
        </authorList>
    </citation>
    <scope>NUCLEOTIDE SEQUENCE [LARGE SCALE GENOMIC DNA]</scope>
    <source>
        <strain evidence="2">Red01</strain>
        <tissue evidence="2">Muscle</tissue>
    </source>
</reference>
<feature type="region of interest" description="Disordered" evidence="1">
    <location>
        <begin position="436"/>
        <end position="776"/>
    </location>
</feature>
<name>A0A3L8QWK5_CHLGU</name>
<comment type="caution">
    <text evidence="2">The sequence shown here is derived from an EMBL/GenBank/DDBJ whole genome shotgun (WGS) entry which is preliminary data.</text>
</comment>
<gene>
    <name evidence="2" type="ORF">DV515_00017318</name>
    <name evidence="3" type="ORF">DV515_00017319</name>
</gene>
<feature type="region of interest" description="Disordered" evidence="1">
    <location>
        <begin position="163"/>
        <end position="289"/>
    </location>
</feature>
<dbReference type="PANTHER" id="PTHR16207">
    <property type="entry name" value="SET DOMAIN-CONTAINING PROTEIN"/>
    <property type="match status" value="1"/>
</dbReference>
<accession>A0A3L8QWK5</accession>
<feature type="compositionally biased region" description="Basic and acidic residues" evidence="1">
    <location>
        <begin position="528"/>
        <end position="537"/>
    </location>
</feature>
<feature type="compositionally biased region" description="Basic and acidic residues" evidence="1">
    <location>
        <begin position="670"/>
        <end position="722"/>
    </location>
</feature>
<feature type="compositionally biased region" description="Low complexity" evidence="1">
    <location>
        <begin position="617"/>
        <end position="628"/>
    </location>
</feature>
<feature type="compositionally biased region" description="Polar residues" evidence="1">
    <location>
        <begin position="759"/>
        <end position="768"/>
    </location>
</feature>
<evidence type="ECO:0000313" key="3">
    <source>
        <dbReference type="EMBL" id="RLV71569.1"/>
    </source>
</evidence>
<feature type="compositionally biased region" description="Low complexity" evidence="1">
    <location>
        <begin position="475"/>
        <end position="486"/>
    </location>
</feature>
<dbReference type="GO" id="GO:0005654">
    <property type="term" value="C:nucleoplasm"/>
    <property type="evidence" value="ECO:0007669"/>
    <property type="project" value="TreeGrafter"/>
</dbReference>
<dbReference type="PANTHER" id="PTHR16207:SF10">
    <property type="entry name" value="PROTEIN TASOR 2"/>
    <property type="match status" value="1"/>
</dbReference>
<dbReference type="EMBL" id="QUSF01000993">
    <property type="protein sequence ID" value="RLV71566.1"/>
    <property type="molecule type" value="Genomic_DNA"/>
</dbReference>
<dbReference type="InterPro" id="IPR046432">
    <property type="entry name" value="TASOR"/>
</dbReference>
<feature type="region of interest" description="Disordered" evidence="1">
    <location>
        <begin position="1"/>
        <end position="119"/>
    </location>
</feature>
<dbReference type="AlphaFoldDB" id="A0A3L8QWK5"/>
<feature type="compositionally biased region" description="Polar residues" evidence="1">
    <location>
        <begin position="1"/>
        <end position="10"/>
    </location>
</feature>